<evidence type="ECO:0000313" key="3">
    <source>
        <dbReference type="Proteomes" id="UP000512167"/>
    </source>
</evidence>
<evidence type="ECO:0000313" key="2">
    <source>
        <dbReference type="EMBL" id="QLY40145.1"/>
    </source>
</evidence>
<dbReference type="PROSITE" id="PS51186">
    <property type="entry name" value="GNAT"/>
    <property type="match status" value="1"/>
</dbReference>
<dbReference type="KEGG" id="tbk:HF295_04415"/>
<dbReference type="GO" id="GO:0016747">
    <property type="term" value="F:acyltransferase activity, transferring groups other than amino-acyl groups"/>
    <property type="evidence" value="ECO:0007669"/>
    <property type="project" value="InterPro"/>
</dbReference>
<dbReference type="CDD" id="cd04301">
    <property type="entry name" value="NAT_SF"/>
    <property type="match status" value="1"/>
</dbReference>
<dbReference type="SUPFAM" id="SSF55729">
    <property type="entry name" value="Acyl-CoA N-acyltransferases (Nat)"/>
    <property type="match status" value="1"/>
</dbReference>
<dbReference type="InterPro" id="IPR000182">
    <property type="entry name" value="GNAT_dom"/>
</dbReference>
<keyword evidence="3" id="KW-1185">Reference proteome</keyword>
<proteinExistence type="predicted"/>
<gene>
    <name evidence="2" type="ORF">HF295_04415</name>
</gene>
<protein>
    <submittedName>
        <fullName evidence="2">GNAT family N-acetyltransferase</fullName>
    </submittedName>
</protein>
<accession>A0A7L6N563</accession>
<dbReference type="EMBL" id="CP051151">
    <property type="protein sequence ID" value="QLY40145.1"/>
    <property type="molecule type" value="Genomic_DNA"/>
</dbReference>
<feature type="domain" description="N-acetyltransferase" evidence="1">
    <location>
        <begin position="9"/>
        <end position="154"/>
    </location>
</feature>
<sequence>MSEISLKKITIDNFDQVIKLSETLNDYQKRCVAPNMVSLAQAYVEYERAWPRVIYLHDEPIGFMMLALWDDDIPKEDWPAYYLWRLMISAQHQAKGYGKKVLDIIVNKCKEDKIKTLYTSCEMSGNQPYDFYIKYGFEDTGINDGEQILRMLIS</sequence>
<evidence type="ECO:0000259" key="1">
    <source>
        <dbReference type="PROSITE" id="PS51186"/>
    </source>
</evidence>
<organism evidence="2 3">
    <name type="scientific">Hujiaoplasma nucleasis</name>
    <dbReference type="NCBI Taxonomy" id="2725268"/>
    <lineage>
        <taxon>Bacteria</taxon>
        <taxon>Bacillati</taxon>
        <taxon>Mycoplasmatota</taxon>
        <taxon>Mollicutes</taxon>
        <taxon>Candidatus Izemoplasmatales</taxon>
        <taxon>Hujiaoplasmataceae</taxon>
        <taxon>Hujiaoplasma</taxon>
    </lineage>
</organism>
<dbReference type="RefSeq" id="WP_312030969.1">
    <property type="nucleotide sequence ID" value="NZ_CP051151.1"/>
</dbReference>
<name>A0A7L6N563_9MOLU</name>
<dbReference type="Pfam" id="PF00583">
    <property type="entry name" value="Acetyltransf_1"/>
    <property type="match status" value="1"/>
</dbReference>
<dbReference type="Proteomes" id="UP000512167">
    <property type="component" value="Chromosome"/>
</dbReference>
<keyword evidence="2" id="KW-0808">Transferase</keyword>
<dbReference type="AlphaFoldDB" id="A0A7L6N563"/>
<dbReference type="InterPro" id="IPR016181">
    <property type="entry name" value="Acyl_CoA_acyltransferase"/>
</dbReference>
<dbReference type="Gene3D" id="3.40.630.30">
    <property type="match status" value="1"/>
</dbReference>
<reference evidence="2 3" key="1">
    <citation type="submission" date="2020-04" db="EMBL/GenBank/DDBJ databases">
        <authorList>
            <person name="Zheng R.K."/>
            <person name="Sun C.M."/>
        </authorList>
    </citation>
    <scope>NUCLEOTIDE SEQUENCE [LARGE SCALE GENOMIC DNA]</scope>
    <source>
        <strain evidence="3">zrk29</strain>
    </source>
</reference>